<dbReference type="InterPro" id="IPR050697">
    <property type="entry name" value="Adenylyl/Guanylyl_Cyclase_3/4"/>
</dbReference>
<evidence type="ECO:0000313" key="4">
    <source>
        <dbReference type="Proteomes" id="UP000464624"/>
    </source>
</evidence>
<gene>
    <name evidence="3" type="ORF">MYXE_22350</name>
</gene>
<dbReference type="EMBL" id="AP022314">
    <property type="protein sequence ID" value="BBU22445.1"/>
    <property type="molecule type" value="Genomic_DNA"/>
</dbReference>
<dbReference type="GO" id="GO:0004016">
    <property type="term" value="F:adenylate cyclase activity"/>
    <property type="evidence" value="ECO:0007669"/>
    <property type="project" value="UniProtKB-ARBA"/>
</dbReference>
<dbReference type="GO" id="GO:0009190">
    <property type="term" value="P:cyclic nucleotide biosynthetic process"/>
    <property type="evidence" value="ECO:0007669"/>
    <property type="project" value="InterPro"/>
</dbReference>
<dbReference type="InterPro" id="IPR001054">
    <property type="entry name" value="A/G_cyclase"/>
</dbReference>
<dbReference type="GO" id="GO:0035556">
    <property type="term" value="P:intracellular signal transduction"/>
    <property type="evidence" value="ECO:0007669"/>
    <property type="project" value="InterPro"/>
</dbReference>
<reference evidence="3 4" key="1">
    <citation type="submission" date="2019-12" db="EMBL/GenBank/DDBJ databases">
        <title>Complete genome sequence of Mycolicibacterium xenopi str. JCM15661T.</title>
        <authorList>
            <person name="Yoshida M."/>
            <person name="Fukano H."/>
            <person name="Asakura T."/>
            <person name="Hoshino Y."/>
        </authorList>
    </citation>
    <scope>NUCLEOTIDE SEQUENCE [LARGE SCALE GENOMIC DNA]</scope>
    <source>
        <strain evidence="3 4">JCM 15661T</strain>
    </source>
</reference>
<protein>
    <submittedName>
        <fullName evidence="3">PH-sensitive adenylate cyclase</fullName>
    </submittedName>
</protein>
<dbReference type="AlphaFoldDB" id="A0AAD1H106"/>
<accession>A0AAD1H106</accession>
<evidence type="ECO:0000259" key="2">
    <source>
        <dbReference type="PROSITE" id="PS50125"/>
    </source>
</evidence>
<comment type="similarity">
    <text evidence="1">Belongs to the adenylyl cyclase class-3 family.</text>
</comment>
<dbReference type="Pfam" id="PF04945">
    <property type="entry name" value="YHS"/>
    <property type="match status" value="1"/>
</dbReference>
<evidence type="ECO:0000256" key="1">
    <source>
        <dbReference type="ARBA" id="ARBA00005381"/>
    </source>
</evidence>
<dbReference type="Gene3D" id="3.30.70.1230">
    <property type="entry name" value="Nucleotide cyclase"/>
    <property type="match status" value="1"/>
</dbReference>
<dbReference type="SMART" id="SM00746">
    <property type="entry name" value="TRASH"/>
    <property type="match status" value="1"/>
</dbReference>
<dbReference type="Pfam" id="PF00211">
    <property type="entry name" value="Guanylate_cyc"/>
    <property type="match status" value="1"/>
</dbReference>
<feature type="domain" description="Guanylate cyclase" evidence="2">
    <location>
        <begin position="237"/>
        <end position="346"/>
    </location>
</feature>
<sequence>MAGSWSLHRLATVAAETEERVCSYADLGLLYRHADADFEPDSLQPLRLIQFAQARGVGAQQLAAATSHGDLLDIFQELAPPSGAPVNLTDIAAELGLDDEVVTDLIEILQWNEIGAITDTDVSVLRVVARALASGLPRDTLMQLVRVFADAMERLADAEVRTFHNYVHERLRAQGLVGRELLGASTGIAKPLFDLIKPAVVYFHRRAYQQANREHLLRHIAEETTPPSMAPGEEQATVLFVDLASFTPLTAAMGDHAAAQVLHRFGITVRSAATRHGGRILKQIGDAFMLTFTQPTDAIEFGLAISRFVDAEPQFPALHMGAHHGRVLYREGDYVGGTVNLAARVASASAPGQFLITQDLRRATEGGVDAEFAALPPRRLKGIAESVHLSEVRPRGPERAHRATDPVCGMQLHPHNAATRITWHGRTFAFCSLTCAEAFDEDPGRFVAADHKRSPRGIEG</sequence>
<dbReference type="InterPro" id="IPR029787">
    <property type="entry name" value="Nucleotide_cyclase"/>
</dbReference>
<dbReference type="SUPFAM" id="SSF55073">
    <property type="entry name" value="Nucleotide cyclase"/>
    <property type="match status" value="1"/>
</dbReference>
<dbReference type="InterPro" id="IPR009078">
    <property type="entry name" value="Ferritin-like_SF"/>
</dbReference>
<dbReference type="CDD" id="cd07302">
    <property type="entry name" value="CHD"/>
    <property type="match status" value="1"/>
</dbReference>
<proteinExistence type="inferred from homology"/>
<organism evidence="3 4">
    <name type="scientific">Mycobacterium xenopi</name>
    <dbReference type="NCBI Taxonomy" id="1789"/>
    <lineage>
        <taxon>Bacteria</taxon>
        <taxon>Bacillati</taxon>
        <taxon>Actinomycetota</taxon>
        <taxon>Actinomycetes</taxon>
        <taxon>Mycobacteriales</taxon>
        <taxon>Mycobacteriaceae</taxon>
        <taxon>Mycobacterium</taxon>
    </lineage>
</organism>
<dbReference type="PANTHER" id="PTHR43081">
    <property type="entry name" value="ADENYLATE CYCLASE, TERMINAL-DIFFERENTIATION SPECIFIC-RELATED"/>
    <property type="match status" value="1"/>
</dbReference>
<dbReference type="PROSITE" id="PS50125">
    <property type="entry name" value="GUANYLATE_CYCLASE_2"/>
    <property type="match status" value="1"/>
</dbReference>
<dbReference type="InterPro" id="IPR011017">
    <property type="entry name" value="TRASH_dom"/>
</dbReference>
<dbReference type="InterPro" id="IPR007029">
    <property type="entry name" value="YHS_dom"/>
</dbReference>
<dbReference type="KEGG" id="mxe:MYXE_22350"/>
<name>A0AAD1H106_MYCXE</name>
<dbReference type="Proteomes" id="UP000464624">
    <property type="component" value="Chromosome"/>
</dbReference>
<evidence type="ECO:0000313" key="3">
    <source>
        <dbReference type="EMBL" id="BBU22445.1"/>
    </source>
</evidence>
<dbReference type="SMART" id="SM00044">
    <property type="entry name" value="CYCc"/>
    <property type="match status" value="1"/>
</dbReference>
<dbReference type="PANTHER" id="PTHR43081:SF1">
    <property type="entry name" value="ADENYLATE CYCLASE, TERMINAL-DIFFERENTIATION SPECIFIC"/>
    <property type="match status" value="1"/>
</dbReference>
<dbReference type="SUPFAM" id="SSF47240">
    <property type="entry name" value="Ferritin-like"/>
    <property type="match status" value="1"/>
</dbReference>